<keyword evidence="2" id="KW-1185">Reference proteome</keyword>
<dbReference type="Proteomes" id="UP000246722">
    <property type="component" value="Unassembled WGS sequence"/>
</dbReference>
<dbReference type="RefSeq" id="WP_110126278.1">
    <property type="nucleotide sequence ID" value="NZ_QHLY01000007.1"/>
</dbReference>
<dbReference type="Pfam" id="PF02566">
    <property type="entry name" value="OsmC"/>
    <property type="match status" value="1"/>
</dbReference>
<dbReference type="EMBL" id="QHLY01000007">
    <property type="protein sequence ID" value="PXA70903.1"/>
    <property type="molecule type" value="Genomic_DNA"/>
</dbReference>
<dbReference type="InterPro" id="IPR036102">
    <property type="entry name" value="OsmC/Ohrsf"/>
</dbReference>
<dbReference type="GO" id="GO:0006979">
    <property type="term" value="P:response to oxidative stress"/>
    <property type="evidence" value="ECO:0007669"/>
    <property type="project" value="InterPro"/>
</dbReference>
<comment type="caution">
    <text evidence="1">The sequence shown here is derived from an EMBL/GenBank/DDBJ whole genome shotgun (WGS) entry which is preliminary data.</text>
</comment>
<dbReference type="GO" id="GO:0004601">
    <property type="term" value="F:peroxidase activity"/>
    <property type="evidence" value="ECO:0007669"/>
    <property type="project" value="InterPro"/>
</dbReference>
<dbReference type="PANTHER" id="PTHR42830">
    <property type="entry name" value="OSMOTICALLY INDUCIBLE FAMILY PROTEIN"/>
    <property type="match status" value="1"/>
</dbReference>
<protein>
    <submittedName>
        <fullName evidence="1">Peroxiredoxin</fullName>
    </submittedName>
</protein>
<dbReference type="Gene3D" id="3.30.300.20">
    <property type="match status" value="1"/>
</dbReference>
<dbReference type="InterPro" id="IPR052707">
    <property type="entry name" value="OsmC_Ohr_Peroxiredoxin"/>
</dbReference>
<dbReference type="NCBIfam" id="TIGR03562">
    <property type="entry name" value="osmo_induc_OsmC"/>
    <property type="match status" value="1"/>
</dbReference>
<dbReference type="InterPro" id="IPR019904">
    <property type="entry name" value="Peroxiredoxin_OsmC"/>
</dbReference>
<gene>
    <name evidence="1" type="ORF">CTB96_07535</name>
</gene>
<dbReference type="PANTHER" id="PTHR42830:SF1">
    <property type="entry name" value="OSMOTICALLY INDUCIBLE FAMILY PROTEIN"/>
    <property type="match status" value="1"/>
</dbReference>
<dbReference type="InterPro" id="IPR015946">
    <property type="entry name" value="KH_dom-like_a/b"/>
</dbReference>
<dbReference type="InterPro" id="IPR003718">
    <property type="entry name" value="OsmC/Ohr_fam"/>
</dbReference>
<dbReference type="OrthoDB" id="9807532at2"/>
<evidence type="ECO:0000313" key="2">
    <source>
        <dbReference type="Proteomes" id="UP000246722"/>
    </source>
</evidence>
<dbReference type="SUPFAM" id="SSF82784">
    <property type="entry name" value="OsmC-like"/>
    <property type="match status" value="1"/>
</dbReference>
<organism evidence="1 2">
    <name type="scientific">Cryobacterium arcticum</name>
    <dbReference type="NCBI Taxonomy" id="670052"/>
    <lineage>
        <taxon>Bacteria</taxon>
        <taxon>Bacillati</taxon>
        <taxon>Actinomycetota</taxon>
        <taxon>Actinomycetes</taxon>
        <taxon>Micrococcales</taxon>
        <taxon>Microbacteriaceae</taxon>
        <taxon>Cryobacterium</taxon>
    </lineage>
</organism>
<proteinExistence type="predicted"/>
<name>A0A317ZUI6_9MICO</name>
<sequence length="151" mass="15409">MPTRTARTAWTGTLEAGEGQVELTSSGLGTYDVSFPKRSADSANGFTSPEELLAAAHSACYSMQLSAELGAGGGTIEALDVSADVTLGADPAGGFRLTGIHLTVRGEVTGMDSESFLAAANAAKENCPVSKALTGVEITLDAKLEDELLEA</sequence>
<dbReference type="AlphaFoldDB" id="A0A317ZUI6"/>
<accession>A0A317ZUI6</accession>
<reference evidence="1 2" key="1">
    <citation type="submission" date="2018-05" db="EMBL/GenBank/DDBJ databases">
        <title>Genetic diversity of glacier-inhabiting Cryobacterium bacteria in China and description of Cryobacterium mengkeensis sp. nov. and Arthrobacter glacialis sp. nov.</title>
        <authorList>
            <person name="Liu Q."/>
            <person name="Xin Y.-H."/>
        </authorList>
    </citation>
    <scope>NUCLEOTIDE SEQUENCE [LARGE SCALE GENOMIC DNA]</scope>
    <source>
        <strain evidence="1 2">SK-1</strain>
    </source>
</reference>
<evidence type="ECO:0000313" key="1">
    <source>
        <dbReference type="EMBL" id="PXA70903.1"/>
    </source>
</evidence>